<dbReference type="OrthoDB" id="598065at2"/>
<feature type="domain" description="Rhodanese" evidence="2">
    <location>
        <begin position="45"/>
        <end position="136"/>
    </location>
</feature>
<protein>
    <submittedName>
        <fullName evidence="3">Rhodanese-related sulfurtransferase</fullName>
    </submittedName>
</protein>
<dbReference type="CDD" id="cd00158">
    <property type="entry name" value="RHOD"/>
    <property type="match status" value="1"/>
</dbReference>
<dbReference type="InterPro" id="IPR036873">
    <property type="entry name" value="Rhodanese-like_dom_sf"/>
</dbReference>
<evidence type="ECO:0000313" key="3">
    <source>
        <dbReference type="EMBL" id="TCK67425.1"/>
    </source>
</evidence>
<feature type="chain" id="PRO_5020226827" evidence="1">
    <location>
        <begin position="19"/>
        <end position="164"/>
    </location>
</feature>
<dbReference type="AlphaFoldDB" id="A0A4R1KQT4"/>
<dbReference type="Pfam" id="PF00581">
    <property type="entry name" value="Rhodanese"/>
    <property type="match status" value="1"/>
</dbReference>
<evidence type="ECO:0000259" key="2">
    <source>
        <dbReference type="PROSITE" id="PS50206"/>
    </source>
</evidence>
<sequence length="164" mass="18803">MKRIFTSFLVLISMLVFSQESLPELLQQYNDKGVPYISAQELAMPKTEAILLDAREPKEYEVSHLKDAICVGYDFFDLKTVTDKIKDKDQPIVVYCSLGIRSETIGEKLKGAGYTNVKNLYGGIFEWKNNDFEVYNAKNMPTDSIHTFSDEWSKWLKKGIKVSN</sequence>
<name>A0A4R1KQT4_9FLAO</name>
<accession>A0A4R1KQT4</accession>
<dbReference type="RefSeq" id="WP_132704483.1">
    <property type="nucleotide sequence ID" value="NZ_SMGI01000002.1"/>
</dbReference>
<comment type="caution">
    <text evidence="3">The sequence shown here is derived from an EMBL/GenBank/DDBJ whole genome shotgun (WGS) entry which is preliminary data.</text>
</comment>
<dbReference type="PROSITE" id="PS50206">
    <property type="entry name" value="RHODANESE_3"/>
    <property type="match status" value="1"/>
</dbReference>
<organism evidence="3 4">
    <name type="scientific">Winogradskyella wandonensis</name>
    <dbReference type="NCBI Taxonomy" id="1442586"/>
    <lineage>
        <taxon>Bacteria</taxon>
        <taxon>Pseudomonadati</taxon>
        <taxon>Bacteroidota</taxon>
        <taxon>Flavobacteriia</taxon>
        <taxon>Flavobacteriales</taxon>
        <taxon>Flavobacteriaceae</taxon>
        <taxon>Winogradskyella</taxon>
    </lineage>
</organism>
<evidence type="ECO:0000313" key="4">
    <source>
        <dbReference type="Proteomes" id="UP000295714"/>
    </source>
</evidence>
<dbReference type="Proteomes" id="UP000295714">
    <property type="component" value="Unassembled WGS sequence"/>
</dbReference>
<dbReference type="EMBL" id="SMGI01000002">
    <property type="protein sequence ID" value="TCK67425.1"/>
    <property type="molecule type" value="Genomic_DNA"/>
</dbReference>
<dbReference type="PANTHER" id="PTHR43031:SF1">
    <property type="entry name" value="PYRIDINE NUCLEOTIDE-DISULPHIDE OXIDOREDUCTASE"/>
    <property type="match status" value="1"/>
</dbReference>
<dbReference type="InterPro" id="IPR001763">
    <property type="entry name" value="Rhodanese-like_dom"/>
</dbReference>
<evidence type="ECO:0000256" key="1">
    <source>
        <dbReference type="SAM" id="SignalP"/>
    </source>
</evidence>
<dbReference type="SUPFAM" id="SSF52821">
    <property type="entry name" value="Rhodanese/Cell cycle control phosphatase"/>
    <property type="match status" value="1"/>
</dbReference>
<gene>
    <name evidence="3" type="ORF">DFQ05_1201</name>
</gene>
<keyword evidence="4" id="KW-1185">Reference proteome</keyword>
<feature type="signal peptide" evidence="1">
    <location>
        <begin position="1"/>
        <end position="18"/>
    </location>
</feature>
<dbReference type="GO" id="GO:0016740">
    <property type="term" value="F:transferase activity"/>
    <property type="evidence" value="ECO:0007669"/>
    <property type="project" value="UniProtKB-KW"/>
</dbReference>
<proteinExistence type="predicted"/>
<reference evidence="3 4" key="1">
    <citation type="journal article" date="2015" name="Stand. Genomic Sci.">
        <title>Genomic Encyclopedia of Bacterial and Archaeal Type Strains, Phase III: the genomes of soil and plant-associated and newly described type strains.</title>
        <authorList>
            <person name="Whitman W.B."/>
            <person name="Woyke T."/>
            <person name="Klenk H.P."/>
            <person name="Zhou Y."/>
            <person name="Lilburn T.G."/>
            <person name="Beck B.J."/>
            <person name="De Vos P."/>
            <person name="Vandamme P."/>
            <person name="Eisen J.A."/>
            <person name="Garrity G."/>
            <person name="Hugenholtz P."/>
            <person name="Kyrpides N.C."/>
        </authorList>
    </citation>
    <scope>NUCLEOTIDE SEQUENCE [LARGE SCALE GENOMIC DNA]</scope>
    <source>
        <strain evidence="3 4">CECT 8445</strain>
    </source>
</reference>
<dbReference type="NCBIfam" id="NF045521">
    <property type="entry name" value="rhoda_near_glyco"/>
    <property type="match status" value="1"/>
</dbReference>
<dbReference type="PANTHER" id="PTHR43031">
    <property type="entry name" value="FAD-DEPENDENT OXIDOREDUCTASE"/>
    <property type="match status" value="1"/>
</dbReference>
<keyword evidence="3" id="KW-0808">Transferase</keyword>
<dbReference type="InterPro" id="IPR050229">
    <property type="entry name" value="GlpE_sulfurtransferase"/>
</dbReference>
<dbReference type="SMART" id="SM00450">
    <property type="entry name" value="RHOD"/>
    <property type="match status" value="1"/>
</dbReference>
<dbReference type="Gene3D" id="3.40.250.10">
    <property type="entry name" value="Rhodanese-like domain"/>
    <property type="match status" value="1"/>
</dbReference>
<keyword evidence="1" id="KW-0732">Signal</keyword>